<name>A0A7D9CXC9_DEKBR</name>
<reference evidence="7 8" key="1">
    <citation type="submission" date="2019-07" db="EMBL/GenBank/DDBJ databases">
        <authorList>
            <person name="Friedrich A."/>
            <person name="Schacherer J."/>
        </authorList>
    </citation>
    <scope>NUCLEOTIDE SEQUENCE [LARGE SCALE GENOMIC DNA]</scope>
</reference>
<dbReference type="GO" id="GO:0052689">
    <property type="term" value="F:carboxylic ester hydrolase activity"/>
    <property type="evidence" value="ECO:0007669"/>
    <property type="project" value="UniProtKB-KW"/>
</dbReference>
<dbReference type="PANTHER" id="PTHR10061">
    <property type="entry name" value="S-FORMYLGLUTATHIONE HYDROLASE"/>
    <property type="match status" value="1"/>
</dbReference>
<dbReference type="InterPro" id="IPR014186">
    <property type="entry name" value="S-formylglutathione_hydrol"/>
</dbReference>
<comment type="similarity">
    <text evidence="1">Belongs to the esterase D family.</text>
</comment>
<evidence type="ECO:0000256" key="2">
    <source>
        <dbReference type="ARBA" id="ARBA00012479"/>
    </source>
</evidence>
<sequence length="285" mass="32349">MNFNIFEQKESFGGKLLKLTHNSSVTHTTMTLNLYLPHQYFDCHTAESLPIILFLAGFGCNPNNPSEKSFIQPYANEYGFAVLMPDTSPRVKDGQYKLGDGANFYLDATQKPWDKMFNMYSYIIKDLIPNIGKSFKILDLKRMSICGHSMGGLGSLLLFLKNPNLFKCCSAFAPLTHPMVCPGENKYFKIYLGSDKLEWAKYDPCELIKAYVGPKRPILIFQGTNDKFYIGKELLPEQFLKSSKGTLLEGLVDLRLEKGYDHSYYFVSSFMSETCAFHAKYLGLA</sequence>
<evidence type="ECO:0000256" key="1">
    <source>
        <dbReference type="ARBA" id="ARBA00005622"/>
    </source>
</evidence>
<evidence type="ECO:0000256" key="3">
    <source>
        <dbReference type="ARBA" id="ARBA00016774"/>
    </source>
</evidence>
<dbReference type="GO" id="GO:0046294">
    <property type="term" value="P:formaldehyde catabolic process"/>
    <property type="evidence" value="ECO:0007669"/>
    <property type="project" value="InterPro"/>
</dbReference>
<organism evidence="7 8">
    <name type="scientific">Dekkera bruxellensis</name>
    <name type="common">Brettanomyces custersii</name>
    <dbReference type="NCBI Taxonomy" id="5007"/>
    <lineage>
        <taxon>Eukaryota</taxon>
        <taxon>Fungi</taxon>
        <taxon>Dikarya</taxon>
        <taxon>Ascomycota</taxon>
        <taxon>Saccharomycotina</taxon>
        <taxon>Pichiomycetes</taxon>
        <taxon>Pichiales</taxon>
        <taxon>Pichiaceae</taxon>
        <taxon>Brettanomyces</taxon>
    </lineage>
</organism>
<dbReference type="SUPFAM" id="SSF53474">
    <property type="entry name" value="alpha/beta-Hydrolases"/>
    <property type="match status" value="1"/>
</dbReference>
<keyword evidence="4" id="KW-0719">Serine esterase</keyword>
<dbReference type="GO" id="GO:0005829">
    <property type="term" value="C:cytosol"/>
    <property type="evidence" value="ECO:0007669"/>
    <property type="project" value="TreeGrafter"/>
</dbReference>
<feature type="active site" description="Charge relay system" evidence="6">
    <location>
        <position position="149"/>
    </location>
</feature>
<evidence type="ECO:0000256" key="6">
    <source>
        <dbReference type="PIRSR" id="PIRSR614186-1"/>
    </source>
</evidence>
<dbReference type="Proteomes" id="UP000478008">
    <property type="component" value="Unassembled WGS sequence"/>
</dbReference>
<evidence type="ECO:0000256" key="5">
    <source>
        <dbReference type="ARBA" id="ARBA00022801"/>
    </source>
</evidence>
<protein>
    <recommendedName>
        <fullName evidence="3">S-formylglutathione hydrolase</fullName>
        <ecNumber evidence="2">3.1.2.12</ecNumber>
    </recommendedName>
</protein>
<dbReference type="GO" id="GO:0018738">
    <property type="term" value="F:S-formylglutathione hydrolase activity"/>
    <property type="evidence" value="ECO:0007669"/>
    <property type="project" value="UniProtKB-EC"/>
</dbReference>
<dbReference type="InterPro" id="IPR029058">
    <property type="entry name" value="AB_hydrolase_fold"/>
</dbReference>
<dbReference type="Gene3D" id="3.40.50.1820">
    <property type="entry name" value="alpha/beta hydrolase"/>
    <property type="match status" value="1"/>
</dbReference>
<keyword evidence="8" id="KW-1185">Reference proteome</keyword>
<dbReference type="AlphaFoldDB" id="A0A7D9CXC9"/>
<feature type="active site" description="Charge relay system" evidence="6">
    <location>
        <position position="262"/>
    </location>
</feature>
<dbReference type="EC" id="3.1.2.12" evidence="2"/>
<accession>A0A7D9CXC9</accession>
<evidence type="ECO:0000313" key="7">
    <source>
        <dbReference type="EMBL" id="VUG15792.1"/>
    </source>
</evidence>
<evidence type="ECO:0000313" key="8">
    <source>
        <dbReference type="Proteomes" id="UP000478008"/>
    </source>
</evidence>
<dbReference type="InterPro" id="IPR000801">
    <property type="entry name" value="Esterase-like"/>
</dbReference>
<dbReference type="PANTHER" id="PTHR10061:SF0">
    <property type="entry name" value="S-FORMYLGLUTATHIONE HYDROLASE"/>
    <property type="match status" value="1"/>
</dbReference>
<feature type="active site" description="Charge relay system" evidence="6">
    <location>
        <position position="226"/>
    </location>
</feature>
<evidence type="ECO:0000256" key="4">
    <source>
        <dbReference type="ARBA" id="ARBA00022487"/>
    </source>
</evidence>
<keyword evidence="5" id="KW-0378">Hydrolase</keyword>
<dbReference type="EMBL" id="CABFWN010000001">
    <property type="protein sequence ID" value="VUG15792.1"/>
    <property type="molecule type" value="Genomic_DNA"/>
</dbReference>
<proteinExistence type="inferred from homology"/>
<gene>
    <name evidence="7" type="ORF">DEBR0S1_00188G</name>
</gene>
<dbReference type="Pfam" id="PF00756">
    <property type="entry name" value="Esterase"/>
    <property type="match status" value="1"/>
</dbReference>